<gene>
    <name evidence="1" type="primary">cas6</name>
    <name evidence="1" type="ORF">E5329_05095</name>
</gene>
<keyword evidence="2" id="KW-1185">Reference proteome</keyword>
<accession>A0AC61RZ48</accession>
<evidence type="ECO:0000313" key="1">
    <source>
        <dbReference type="EMBL" id="TGY97287.1"/>
    </source>
</evidence>
<dbReference type="Proteomes" id="UP000304953">
    <property type="component" value="Unassembled WGS sequence"/>
</dbReference>
<evidence type="ECO:0000313" key="2">
    <source>
        <dbReference type="Proteomes" id="UP000304953"/>
    </source>
</evidence>
<protein>
    <submittedName>
        <fullName evidence="1">CRISPR-associated endoribonuclease Cas6</fullName>
    </submittedName>
</protein>
<reference evidence="1" key="1">
    <citation type="submission" date="2019-04" db="EMBL/GenBank/DDBJ databases">
        <title>Microbes associate with the intestines of laboratory mice.</title>
        <authorList>
            <person name="Navarre W."/>
            <person name="Wong E."/>
            <person name="Huang K."/>
            <person name="Tropini C."/>
            <person name="Ng K."/>
            <person name="Yu B."/>
        </authorList>
    </citation>
    <scope>NUCLEOTIDE SEQUENCE</scope>
    <source>
        <strain evidence="1">NM01_1-7b</strain>
    </source>
</reference>
<dbReference type="EMBL" id="SRYA01000008">
    <property type="protein sequence ID" value="TGY97287.1"/>
    <property type="molecule type" value="Genomic_DNA"/>
</dbReference>
<sequence length="250" mass="29013">MLANLKMELKTEENDFIPYQKAVILQGILMEQVREEYAAKLHVTGLHPYSQSITNLNGRNIWNICTANEEAFQEIMLPFQEERFSDFYMEDDKWKVSVVQKQLFKIEKKEFMEQYYFENSDRYIQVSFQTPTAFKSQGEYVCMPTLQLIYQSLMKKYDAASDDETVESGEVLEQLLEYSRIVQYQLRSSSYSVHGKRIPAFMGQMKIKVSGPQAMVNFLNLLFHFGEYTGIGIKTAMGMGAVKLIEGRKG</sequence>
<comment type="caution">
    <text evidence="1">The sequence shown here is derived from an EMBL/GenBank/DDBJ whole genome shotgun (WGS) entry which is preliminary data.</text>
</comment>
<proteinExistence type="predicted"/>
<organism evidence="1 2">
    <name type="scientific">Petralouisia muris</name>
    <dbReference type="NCBI Taxonomy" id="3032872"/>
    <lineage>
        <taxon>Bacteria</taxon>
        <taxon>Bacillati</taxon>
        <taxon>Bacillota</taxon>
        <taxon>Clostridia</taxon>
        <taxon>Lachnospirales</taxon>
        <taxon>Lachnospiraceae</taxon>
        <taxon>Petralouisia</taxon>
    </lineage>
</organism>
<name>A0AC61RZ48_9FIRM</name>